<keyword evidence="2" id="KW-1185">Reference proteome</keyword>
<dbReference type="AlphaFoldDB" id="A0A5C3QNF9"/>
<protein>
    <submittedName>
        <fullName evidence="1">Uncharacterized protein</fullName>
    </submittedName>
</protein>
<dbReference type="EMBL" id="ML178820">
    <property type="protein sequence ID" value="TFL03466.1"/>
    <property type="molecule type" value="Genomic_DNA"/>
</dbReference>
<accession>A0A5C3QNF9</accession>
<name>A0A5C3QNF9_9AGAR</name>
<proteinExistence type="predicted"/>
<organism evidence="1 2">
    <name type="scientific">Pterulicium gracile</name>
    <dbReference type="NCBI Taxonomy" id="1884261"/>
    <lineage>
        <taxon>Eukaryota</taxon>
        <taxon>Fungi</taxon>
        <taxon>Dikarya</taxon>
        <taxon>Basidiomycota</taxon>
        <taxon>Agaricomycotina</taxon>
        <taxon>Agaricomycetes</taxon>
        <taxon>Agaricomycetidae</taxon>
        <taxon>Agaricales</taxon>
        <taxon>Pleurotineae</taxon>
        <taxon>Pterulaceae</taxon>
        <taxon>Pterulicium</taxon>
    </lineage>
</organism>
<evidence type="ECO:0000313" key="2">
    <source>
        <dbReference type="Proteomes" id="UP000305067"/>
    </source>
</evidence>
<reference evidence="1 2" key="1">
    <citation type="journal article" date="2019" name="Nat. Ecol. Evol.">
        <title>Megaphylogeny resolves global patterns of mushroom evolution.</title>
        <authorList>
            <person name="Varga T."/>
            <person name="Krizsan K."/>
            <person name="Foldi C."/>
            <person name="Dima B."/>
            <person name="Sanchez-Garcia M."/>
            <person name="Sanchez-Ramirez S."/>
            <person name="Szollosi G.J."/>
            <person name="Szarkandi J.G."/>
            <person name="Papp V."/>
            <person name="Albert L."/>
            <person name="Andreopoulos W."/>
            <person name="Angelini C."/>
            <person name="Antonin V."/>
            <person name="Barry K.W."/>
            <person name="Bougher N.L."/>
            <person name="Buchanan P."/>
            <person name="Buyck B."/>
            <person name="Bense V."/>
            <person name="Catcheside P."/>
            <person name="Chovatia M."/>
            <person name="Cooper J."/>
            <person name="Damon W."/>
            <person name="Desjardin D."/>
            <person name="Finy P."/>
            <person name="Geml J."/>
            <person name="Haridas S."/>
            <person name="Hughes K."/>
            <person name="Justo A."/>
            <person name="Karasinski D."/>
            <person name="Kautmanova I."/>
            <person name="Kiss B."/>
            <person name="Kocsube S."/>
            <person name="Kotiranta H."/>
            <person name="LaButti K.M."/>
            <person name="Lechner B.E."/>
            <person name="Liimatainen K."/>
            <person name="Lipzen A."/>
            <person name="Lukacs Z."/>
            <person name="Mihaltcheva S."/>
            <person name="Morgado L.N."/>
            <person name="Niskanen T."/>
            <person name="Noordeloos M.E."/>
            <person name="Ohm R.A."/>
            <person name="Ortiz-Santana B."/>
            <person name="Ovrebo C."/>
            <person name="Racz N."/>
            <person name="Riley R."/>
            <person name="Savchenko A."/>
            <person name="Shiryaev A."/>
            <person name="Soop K."/>
            <person name="Spirin V."/>
            <person name="Szebenyi C."/>
            <person name="Tomsovsky M."/>
            <person name="Tulloss R.E."/>
            <person name="Uehling J."/>
            <person name="Grigoriev I.V."/>
            <person name="Vagvolgyi C."/>
            <person name="Papp T."/>
            <person name="Martin F.M."/>
            <person name="Miettinen O."/>
            <person name="Hibbett D.S."/>
            <person name="Nagy L.G."/>
        </authorList>
    </citation>
    <scope>NUCLEOTIDE SEQUENCE [LARGE SCALE GENOMIC DNA]</scope>
    <source>
        <strain evidence="1 2">CBS 309.79</strain>
    </source>
</reference>
<sequence>MPAFSLHVSFRFSLEESVSASRTCPRFRLHTCPSATEFTNRRTSSISFRSRSQILYKPKLCLSRVPLYAFLINSARRDDLKYARNLLRSICRRIQHSTAAKFIFPASLLTRSSVSVYVCIHLRTCGLYEGWMFGRTGDRLLFDSANSDLERVGGSRSGVISDKRTGGGIYLSSCGDRLSRSLSDQWRVVR</sequence>
<gene>
    <name evidence="1" type="ORF">BDV98DRAFT_385684</name>
</gene>
<evidence type="ECO:0000313" key="1">
    <source>
        <dbReference type="EMBL" id="TFL03466.1"/>
    </source>
</evidence>
<dbReference type="Proteomes" id="UP000305067">
    <property type="component" value="Unassembled WGS sequence"/>
</dbReference>